<keyword evidence="3 4" id="KW-1015">Disulfide bond</keyword>
<dbReference type="PROSITE" id="PS50026">
    <property type="entry name" value="EGF_3"/>
    <property type="match status" value="1"/>
</dbReference>
<name>A0A7J5Y680_DISMA</name>
<gene>
    <name evidence="7" type="ORF">F7725_007766</name>
</gene>
<dbReference type="InterPro" id="IPR049883">
    <property type="entry name" value="NOTCH1_EGF-like"/>
</dbReference>
<dbReference type="PROSITE" id="PS00010">
    <property type="entry name" value="ASX_HYDROXYL"/>
    <property type="match status" value="1"/>
</dbReference>
<dbReference type="Proteomes" id="UP000518266">
    <property type="component" value="Unassembled WGS sequence"/>
</dbReference>
<comment type="caution">
    <text evidence="7">The sequence shown here is derived from an EMBL/GenBank/DDBJ whole genome shotgun (WGS) entry which is preliminary data.</text>
</comment>
<proteinExistence type="predicted"/>
<dbReference type="OrthoDB" id="6022609at2759"/>
<dbReference type="AlphaFoldDB" id="A0A7J5Y680"/>
<protein>
    <recommendedName>
        <fullName evidence="6">EGF-like domain-containing protein</fullName>
    </recommendedName>
</protein>
<reference evidence="7 8" key="1">
    <citation type="submission" date="2020-03" db="EMBL/GenBank/DDBJ databases">
        <title>Dissostichus mawsoni Genome sequencing and assembly.</title>
        <authorList>
            <person name="Park H."/>
        </authorList>
    </citation>
    <scope>NUCLEOTIDE SEQUENCE [LARGE SCALE GENOMIC DNA]</scope>
    <source>
        <strain evidence="7">DM0001</strain>
        <tissue evidence="7">Muscle</tissue>
    </source>
</reference>
<dbReference type="GO" id="GO:0005509">
    <property type="term" value="F:calcium ion binding"/>
    <property type="evidence" value="ECO:0007669"/>
    <property type="project" value="InterPro"/>
</dbReference>
<evidence type="ECO:0000256" key="2">
    <source>
        <dbReference type="ARBA" id="ARBA00022737"/>
    </source>
</evidence>
<accession>A0A7J5Y680</accession>
<dbReference type="InterPro" id="IPR000152">
    <property type="entry name" value="EGF-type_Asp/Asn_hydroxyl_site"/>
</dbReference>
<dbReference type="Pfam" id="PF07645">
    <property type="entry name" value="EGF_CA"/>
    <property type="match status" value="3"/>
</dbReference>
<keyword evidence="5" id="KW-1133">Transmembrane helix</keyword>
<dbReference type="PANTHER" id="PTHR24034">
    <property type="entry name" value="EGF-LIKE DOMAIN-CONTAINING PROTEIN"/>
    <property type="match status" value="1"/>
</dbReference>
<evidence type="ECO:0000256" key="5">
    <source>
        <dbReference type="SAM" id="Phobius"/>
    </source>
</evidence>
<sequence length="248" mass="27642">MSGAVSWIYLDVGLDTCTQGHDCQHICINNGSSYICKCQGGYVLNADQKTCSRSDACTQGHECQHVCLKNGDSYYCMCHEGYVLNADQNTCSRSNTCAQGHDCQHICVKNGDSHLCTCHDGYVLNGDQKMCSRKNLNLTLTFEMHVVVLIHVLMVMIASICVNSDKSYICMCRVGYVLNPDKKTCSRKKPRSSDTCAQGHDCQHICVSTDDSFVCKCRMGYVLNADQKTCSRKNSDLYKRHDVFATVF</sequence>
<keyword evidence="5" id="KW-0472">Membrane</keyword>
<dbReference type="InterPro" id="IPR050751">
    <property type="entry name" value="ECM_structural_protein"/>
</dbReference>
<evidence type="ECO:0000259" key="6">
    <source>
        <dbReference type="PROSITE" id="PS50026"/>
    </source>
</evidence>
<dbReference type="Gene3D" id="2.10.25.10">
    <property type="entry name" value="Laminin"/>
    <property type="match status" value="5"/>
</dbReference>
<dbReference type="EMBL" id="JAAKFY010000015">
    <property type="protein sequence ID" value="KAF3844603.1"/>
    <property type="molecule type" value="Genomic_DNA"/>
</dbReference>
<feature type="domain" description="EGF-like" evidence="6">
    <location>
        <begin position="13"/>
        <end position="52"/>
    </location>
</feature>
<dbReference type="SMART" id="SM00179">
    <property type="entry name" value="EGF_CA"/>
    <property type="match status" value="5"/>
</dbReference>
<feature type="disulfide bond" evidence="4">
    <location>
        <begin position="17"/>
        <end position="27"/>
    </location>
</feature>
<dbReference type="FunFam" id="2.10.25.10:FF:000871">
    <property type="entry name" value="Matrilin 3"/>
    <property type="match status" value="2"/>
</dbReference>
<evidence type="ECO:0000256" key="3">
    <source>
        <dbReference type="ARBA" id="ARBA00023157"/>
    </source>
</evidence>
<evidence type="ECO:0000256" key="1">
    <source>
        <dbReference type="ARBA" id="ARBA00022536"/>
    </source>
</evidence>
<feature type="transmembrane region" description="Helical" evidence="5">
    <location>
        <begin position="138"/>
        <end position="160"/>
    </location>
</feature>
<keyword evidence="8" id="KW-1185">Reference proteome</keyword>
<dbReference type="InterPro" id="IPR000742">
    <property type="entry name" value="EGF"/>
</dbReference>
<evidence type="ECO:0000313" key="8">
    <source>
        <dbReference type="Proteomes" id="UP000518266"/>
    </source>
</evidence>
<dbReference type="InterPro" id="IPR009030">
    <property type="entry name" value="Growth_fac_rcpt_cys_sf"/>
</dbReference>
<keyword evidence="2" id="KW-0677">Repeat</keyword>
<dbReference type="PROSITE" id="PS01186">
    <property type="entry name" value="EGF_2"/>
    <property type="match status" value="4"/>
</dbReference>
<keyword evidence="1 4" id="KW-0245">EGF-like domain</keyword>
<keyword evidence="5" id="KW-0812">Transmembrane</keyword>
<evidence type="ECO:0000313" key="7">
    <source>
        <dbReference type="EMBL" id="KAF3844603.1"/>
    </source>
</evidence>
<dbReference type="SMART" id="SM00181">
    <property type="entry name" value="EGF"/>
    <property type="match status" value="5"/>
</dbReference>
<organism evidence="7 8">
    <name type="scientific">Dissostichus mawsoni</name>
    <name type="common">Antarctic cod</name>
    <dbReference type="NCBI Taxonomy" id="36200"/>
    <lineage>
        <taxon>Eukaryota</taxon>
        <taxon>Metazoa</taxon>
        <taxon>Chordata</taxon>
        <taxon>Craniata</taxon>
        <taxon>Vertebrata</taxon>
        <taxon>Euteleostomi</taxon>
        <taxon>Actinopterygii</taxon>
        <taxon>Neopterygii</taxon>
        <taxon>Teleostei</taxon>
        <taxon>Neoteleostei</taxon>
        <taxon>Acanthomorphata</taxon>
        <taxon>Eupercaria</taxon>
        <taxon>Perciformes</taxon>
        <taxon>Notothenioidei</taxon>
        <taxon>Nototheniidae</taxon>
        <taxon>Dissostichus</taxon>
    </lineage>
</organism>
<dbReference type="InterPro" id="IPR001881">
    <property type="entry name" value="EGF-like_Ca-bd_dom"/>
</dbReference>
<evidence type="ECO:0000256" key="4">
    <source>
        <dbReference type="PROSITE-ProRule" id="PRU00076"/>
    </source>
</evidence>
<comment type="caution">
    <text evidence="4">Lacks conserved residue(s) required for the propagation of feature annotation.</text>
</comment>
<dbReference type="PANTHER" id="PTHR24034:SF105">
    <property type="entry name" value="MATRILIN 3"/>
    <property type="match status" value="1"/>
</dbReference>
<dbReference type="SUPFAM" id="SSF57184">
    <property type="entry name" value="Growth factor receptor domain"/>
    <property type="match status" value="2"/>
</dbReference>